<evidence type="ECO:0000313" key="1">
    <source>
        <dbReference type="EMBL" id="KAK1639623.1"/>
    </source>
</evidence>
<comment type="caution">
    <text evidence="1">The sequence shown here is derived from an EMBL/GenBank/DDBJ whole genome shotgun (WGS) entry which is preliminary data.</text>
</comment>
<protein>
    <submittedName>
        <fullName evidence="1">Uncharacterized protein</fullName>
    </submittedName>
</protein>
<dbReference type="GeneID" id="85467138"/>
<gene>
    <name evidence="1" type="ORF">BDP81DRAFT_180556</name>
</gene>
<proteinExistence type="predicted"/>
<keyword evidence="2" id="KW-1185">Reference proteome</keyword>
<name>A0AAJ0EHU4_9PEZI</name>
<accession>A0AAJ0EHU4</accession>
<dbReference type="RefSeq" id="XP_060448230.1">
    <property type="nucleotide sequence ID" value="XM_060582276.1"/>
</dbReference>
<dbReference type="Proteomes" id="UP001243989">
    <property type="component" value="Unassembled WGS sequence"/>
</dbReference>
<dbReference type="AlphaFoldDB" id="A0AAJ0EHU4"/>
<dbReference type="EMBL" id="JAHMHQ010000005">
    <property type="protein sequence ID" value="KAK1639623.1"/>
    <property type="molecule type" value="Genomic_DNA"/>
</dbReference>
<sequence>MIGTHASHCSCCCLLPTATDKFDTTYRTVGRLTKCTCPSYLDNALTLIILPIAGFAAEAVPSKER</sequence>
<reference evidence="1" key="1">
    <citation type="submission" date="2021-06" db="EMBL/GenBank/DDBJ databases">
        <title>Comparative genomics, transcriptomics and evolutionary studies reveal genomic signatures of adaptation to plant cell wall in hemibiotrophic fungi.</title>
        <authorList>
            <consortium name="DOE Joint Genome Institute"/>
            <person name="Baroncelli R."/>
            <person name="Diaz J.F."/>
            <person name="Benocci T."/>
            <person name="Peng M."/>
            <person name="Battaglia E."/>
            <person name="Haridas S."/>
            <person name="Andreopoulos W."/>
            <person name="Labutti K."/>
            <person name="Pangilinan J."/>
            <person name="Floch G.L."/>
            <person name="Makela M.R."/>
            <person name="Henrissat B."/>
            <person name="Grigoriev I.V."/>
            <person name="Crouch J.A."/>
            <person name="De Vries R.P."/>
            <person name="Sukno S.A."/>
            <person name="Thon M.R."/>
        </authorList>
    </citation>
    <scope>NUCLEOTIDE SEQUENCE</scope>
    <source>
        <strain evidence="1">CBS 102054</strain>
    </source>
</reference>
<evidence type="ECO:0000313" key="2">
    <source>
        <dbReference type="Proteomes" id="UP001243989"/>
    </source>
</evidence>
<organism evidence="1 2">
    <name type="scientific">Colletotrichum phormii</name>
    <dbReference type="NCBI Taxonomy" id="359342"/>
    <lineage>
        <taxon>Eukaryota</taxon>
        <taxon>Fungi</taxon>
        <taxon>Dikarya</taxon>
        <taxon>Ascomycota</taxon>
        <taxon>Pezizomycotina</taxon>
        <taxon>Sordariomycetes</taxon>
        <taxon>Hypocreomycetidae</taxon>
        <taxon>Glomerellales</taxon>
        <taxon>Glomerellaceae</taxon>
        <taxon>Colletotrichum</taxon>
        <taxon>Colletotrichum acutatum species complex</taxon>
    </lineage>
</organism>